<feature type="region of interest" description="Disordered" evidence="1">
    <location>
        <begin position="1"/>
        <end position="113"/>
    </location>
</feature>
<dbReference type="EMBL" id="CP000125">
    <property type="protein sequence ID" value="ABA53116.1"/>
    <property type="molecule type" value="Genomic_DNA"/>
</dbReference>
<feature type="compositionally biased region" description="Basic residues" evidence="1">
    <location>
        <begin position="267"/>
        <end position="276"/>
    </location>
</feature>
<dbReference type="KEGG" id="bpm:BURPS1710b_A0443"/>
<sequence length="735" mass="82810">MFGSPARAPDSACQLGSLGQIADMRRRLAPSTRAVDSNRRSEPPIRTTDPNHRSEPPIRTTDPNHRSEPPIRTADPNRRSEPPTRTADANRRREPPTRTANSNRQLEPPTRLEPILGAPVRLRRNARAIAGAERRLSPLVFEIAADHVDEARVAREAERFGARRVPASRPTADDLHDALVLGAPDQLHRFDAGDFAQRVDHVVDRHREPRQVDRAPVAERRAVELAAGDERVDRAARRQQPQPRAARHRAYGLLAVQRLADDPARERRSRRVRPARPHADRRQPQHAPVDEAAARVIGQQQLGDCLLRAVRRLRFERGVVPHEFGQRAAVHRHRAREHHARPVPARAAHVEQQARRIEVDPHPEVEIGFRLAAHDRREMEDRVRARVDRGLEHGAIGDVADARRHARIIEVVGLDDVEQHELVDAPRRAVRAGQLAAREQLFRETLAEKAGAAGDENLHRNVPRENVGLQIRCEPAEALGGAGLRPILAADPAVVAEHVDQLEQVRIVDFADVRLVTLRHARDLDVADARDVALQFHRQIAFDDLAVIAVELHQQVRRADFAADRLRVVLAVQEEARHVARVDRLDHDRHVLRARRFGRVREVAQIHVAMPRAILRRRDQARHHVERVVADHARVVERGVDRAPELVLAARQRRDSALARRPVAGRRVEQRLHEAMRVEARLELGGGELVREQVLDRLEAVACRGGEALEERVLVVHHREIGGEARHGVGSRSGG</sequence>
<reference evidence="2 3" key="1">
    <citation type="submission" date="2005-09" db="EMBL/GenBank/DDBJ databases">
        <authorList>
            <person name="Woods D.E."/>
            <person name="Nierman W.C."/>
        </authorList>
    </citation>
    <scope>NUCLEOTIDE SEQUENCE [LARGE SCALE GENOMIC DNA]</scope>
    <source>
        <strain evidence="2 3">1710b</strain>
    </source>
</reference>
<dbReference type="HOGENOM" id="CLU_377107_0_0_4"/>
<dbReference type="AlphaFoldDB" id="Q3JLF2"/>
<proteinExistence type="predicted"/>
<gene>
    <name evidence="2" type="ordered locus">BURPS1710b_A0443</name>
</gene>
<name>Q3JLF2_BURP1</name>
<dbReference type="Proteomes" id="UP000002700">
    <property type="component" value="Chromosome II"/>
</dbReference>
<protein>
    <submittedName>
        <fullName evidence="2">Uncharacterized protein</fullName>
    </submittedName>
</protein>
<evidence type="ECO:0000313" key="3">
    <source>
        <dbReference type="Proteomes" id="UP000002700"/>
    </source>
</evidence>
<feature type="region of interest" description="Disordered" evidence="1">
    <location>
        <begin position="259"/>
        <end position="289"/>
    </location>
</feature>
<accession>Q3JLF2</accession>
<evidence type="ECO:0000313" key="2">
    <source>
        <dbReference type="EMBL" id="ABA53116.1"/>
    </source>
</evidence>
<evidence type="ECO:0000256" key="1">
    <source>
        <dbReference type="SAM" id="MobiDB-lite"/>
    </source>
</evidence>
<feature type="compositionally biased region" description="Basic and acidic residues" evidence="1">
    <location>
        <begin position="277"/>
        <end position="289"/>
    </location>
</feature>
<organism evidence="2 3">
    <name type="scientific">Burkholderia pseudomallei (strain 1710b)</name>
    <dbReference type="NCBI Taxonomy" id="320372"/>
    <lineage>
        <taxon>Bacteria</taxon>
        <taxon>Pseudomonadati</taxon>
        <taxon>Pseudomonadota</taxon>
        <taxon>Betaproteobacteria</taxon>
        <taxon>Burkholderiales</taxon>
        <taxon>Burkholderiaceae</taxon>
        <taxon>Burkholderia</taxon>
        <taxon>pseudomallei group</taxon>
    </lineage>
</organism>
<dbReference type="EnsemblBacteria" id="ABA53116">
    <property type="protein sequence ID" value="ABA53116"/>
    <property type="gene ID" value="BURPS1710b_A0443"/>
</dbReference>
<feature type="compositionally biased region" description="Basic and acidic residues" evidence="1">
    <location>
        <begin position="36"/>
        <end position="96"/>
    </location>
</feature>